<protein>
    <submittedName>
        <fullName evidence="2">Uncharacterized protein</fullName>
    </submittedName>
</protein>
<dbReference type="EMBL" id="CAUOFW020000765">
    <property type="protein sequence ID" value="CAK9136604.1"/>
    <property type="molecule type" value="Genomic_DNA"/>
</dbReference>
<gene>
    <name evidence="2" type="ORF">ILEXP_LOCUS3597</name>
</gene>
<proteinExistence type="predicted"/>
<dbReference type="AlphaFoldDB" id="A0ABC8QV44"/>
<keyword evidence="3" id="KW-1185">Reference proteome</keyword>
<name>A0ABC8QV44_9AQUA</name>
<comment type="caution">
    <text evidence="2">The sequence shown here is derived from an EMBL/GenBank/DDBJ whole genome shotgun (WGS) entry which is preliminary data.</text>
</comment>
<organism evidence="2 3">
    <name type="scientific">Ilex paraguariensis</name>
    <name type="common">yerba mate</name>
    <dbReference type="NCBI Taxonomy" id="185542"/>
    <lineage>
        <taxon>Eukaryota</taxon>
        <taxon>Viridiplantae</taxon>
        <taxon>Streptophyta</taxon>
        <taxon>Embryophyta</taxon>
        <taxon>Tracheophyta</taxon>
        <taxon>Spermatophyta</taxon>
        <taxon>Magnoliopsida</taxon>
        <taxon>eudicotyledons</taxon>
        <taxon>Gunneridae</taxon>
        <taxon>Pentapetalae</taxon>
        <taxon>asterids</taxon>
        <taxon>campanulids</taxon>
        <taxon>Aquifoliales</taxon>
        <taxon>Aquifoliaceae</taxon>
        <taxon>Ilex</taxon>
    </lineage>
</organism>
<dbReference type="Proteomes" id="UP001642360">
    <property type="component" value="Unassembled WGS sequence"/>
</dbReference>
<sequence>MPRASKRKSDPPNSSSSKSSNVDSVSPVSKKAKSKEVDRIDALFGSYANQLMGMIE</sequence>
<evidence type="ECO:0000256" key="1">
    <source>
        <dbReference type="SAM" id="MobiDB-lite"/>
    </source>
</evidence>
<accession>A0ABC8QV44</accession>
<feature type="region of interest" description="Disordered" evidence="1">
    <location>
        <begin position="1"/>
        <end position="36"/>
    </location>
</feature>
<evidence type="ECO:0000313" key="3">
    <source>
        <dbReference type="Proteomes" id="UP001642360"/>
    </source>
</evidence>
<reference evidence="2 3" key="1">
    <citation type="submission" date="2024-02" db="EMBL/GenBank/DDBJ databases">
        <authorList>
            <person name="Vignale AGUSTIN F."/>
            <person name="Sosa J E."/>
            <person name="Modenutti C."/>
        </authorList>
    </citation>
    <scope>NUCLEOTIDE SEQUENCE [LARGE SCALE GENOMIC DNA]</scope>
</reference>
<evidence type="ECO:0000313" key="2">
    <source>
        <dbReference type="EMBL" id="CAK9136604.1"/>
    </source>
</evidence>
<feature type="compositionally biased region" description="Low complexity" evidence="1">
    <location>
        <begin position="11"/>
        <end position="29"/>
    </location>
</feature>